<evidence type="ECO:0000256" key="4">
    <source>
        <dbReference type="ARBA" id="ARBA00015552"/>
    </source>
</evidence>
<dbReference type="GO" id="GO:0004787">
    <property type="term" value="F:thiamine diphosphate phosphatase activity"/>
    <property type="evidence" value="ECO:0007669"/>
    <property type="project" value="InterPro"/>
</dbReference>
<evidence type="ECO:0000256" key="1">
    <source>
        <dbReference type="ARBA" id="ARBA00001946"/>
    </source>
</evidence>
<evidence type="ECO:0000256" key="7">
    <source>
        <dbReference type="RuleBase" id="RU364043"/>
    </source>
</evidence>
<comment type="similarity">
    <text evidence="2 7">Belongs to the Nudix hydrolase family. NudJ subfamily.</text>
</comment>
<dbReference type="PROSITE" id="PS00893">
    <property type="entry name" value="NUDIX_BOX"/>
    <property type="match status" value="1"/>
</dbReference>
<evidence type="ECO:0000256" key="5">
    <source>
        <dbReference type="ARBA" id="ARBA00022801"/>
    </source>
</evidence>
<dbReference type="Pfam" id="PF00293">
    <property type="entry name" value="NUDIX"/>
    <property type="match status" value="1"/>
</dbReference>
<comment type="subunit">
    <text evidence="3 7">Monomer.</text>
</comment>
<dbReference type="SUPFAM" id="SSF55811">
    <property type="entry name" value="Nudix"/>
    <property type="match status" value="1"/>
</dbReference>
<dbReference type="PROSITE" id="PS51462">
    <property type="entry name" value="NUDIX"/>
    <property type="match status" value="1"/>
</dbReference>
<comment type="cofactor">
    <cofactor evidence="1 7">
        <name>Mg(2+)</name>
        <dbReference type="ChEBI" id="CHEBI:18420"/>
    </cofactor>
</comment>
<keyword evidence="7" id="KW-0460">Magnesium</keyword>
<reference evidence="9 10" key="1">
    <citation type="submission" date="2017-02" db="EMBL/GenBank/DDBJ databases">
        <title>Chromobacterium haemolyticum H5244.</title>
        <authorList>
            <person name="Gulvik C.A."/>
        </authorList>
    </citation>
    <scope>NUCLEOTIDE SEQUENCE [LARGE SCALE GENOMIC DNA]</scope>
    <source>
        <strain evidence="9 10">H5244</strain>
    </source>
</reference>
<evidence type="ECO:0000313" key="10">
    <source>
        <dbReference type="Proteomes" id="UP000192721"/>
    </source>
</evidence>
<evidence type="ECO:0000313" key="9">
    <source>
        <dbReference type="EMBL" id="OQS44070.1"/>
    </source>
</evidence>
<dbReference type="STRING" id="394935.GCA_000758475_02287"/>
<dbReference type="InterPro" id="IPR033713">
    <property type="entry name" value="NudJ"/>
</dbReference>
<dbReference type="InterPro" id="IPR000086">
    <property type="entry name" value="NUDIX_hydrolase_dom"/>
</dbReference>
<dbReference type="CDD" id="cd03675">
    <property type="entry name" value="NUDIX_Hydrolase"/>
    <property type="match status" value="1"/>
</dbReference>
<gene>
    <name evidence="7" type="primary">nudJ</name>
    <name evidence="9" type="ORF">B0T45_00235</name>
</gene>
<dbReference type="PANTHER" id="PTHR43736">
    <property type="entry name" value="ADP-RIBOSE PYROPHOSPHATASE"/>
    <property type="match status" value="1"/>
</dbReference>
<dbReference type="PRINTS" id="PR00502">
    <property type="entry name" value="NUDIXFAMILY"/>
</dbReference>
<evidence type="ECO:0000256" key="3">
    <source>
        <dbReference type="ARBA" id="ARBA00011245"/>
    </source>
</evidence>
<protein>
    <recommendedName>
        <fullName evidence="4 7">Phosphatase NudJ</fullName>
        <ecNumber evidence="7">3.6.1.-</ecNumber>
    </recommendedName>
</protein>
<feature type="domain" description="Nudix hydrolase" evidence="8">
    <location>
        <begin position="3"/>
        <end position="132"/>
    </location>
</feature>
<evidence type="ECO:0000259" key="8">
    <source>
        <dbReference type="PROSITE" id="PS51462"/>
    </source>
</evidence>
<dbReference type="InterPro" id="IPR015797">
    <property type="entry name" value="NUDIX_hydrolase-like_dom_sf"/>
</dbReference>
<keyword evidence="5 6" id="KW-0378">Hydrolase</keyword>
<dbReference type="RefSeq" id="WP_043635827.1">
    <property type="nucleotide sequence ID" value="NZ_CP109905.1"/>
</dbReference>
<dbReference type="EC" id="3.6.1.-" evidence="7"/>
<dbReference type="AlphaFoldDB" id="A0A1W0DAP7"/>
<evidence type="ECO:0000256" key="6">
    <source>
        <dbReference type="RuleBase" id="RU003476"/>
    </source>
</evidence>
<comment type="caution">
    <text evidence="9">The sequence shown here is derived from an EMBL/GenBank/DDBJ whole genome shotgun (WGS) entry which is preliminary data.</text>
</comment>
<organism evidence="9 10">
    <name type="scientific">Chromobacterium haemolyticum</name>
    <dbReference type="NCBI Taxonomy" id="394935"/>
    <lineage>
        <taxon>Bacteria</taxon>
        <taxon>Pseudomonadati</taxon>
        <taxon>Pseudomonadota</taxon>
        <taxon>Betaproteobacteria</taxon>
        <taxon>Neisseriales</taxon>
        <taxon>Chromobacteriaceae</taxon>
        <taxon>Chromobacterium</taxon>
    </lineage>
</organism>
<sequence length="150" mass="17362">MTQWKPNATVAAVIELDGRYLMVEEVTSDGICFNQPAGHLEYGETLEDAVKREVLEETGWHFRPLGLVGIYLVDRPNSDITYLRFAFYGHPLRREDYPRLDEGILSAQWLSHDDIVALRPRHRSPVVQQCLDDYRAGKRHPLSLIHHLDR</sequence>
<proteinExistence type="inferred from homology"/>
<dbReference type="InterPro" id="IPR020476">
    <property type="entry name" value="Nudix_hydrolase"/>
</dbReference>
<accession>A0A1W0DAP7</accession>
<dbReference type="InterPro" id="IPR020084">
    <property type="entry name" value="NUDIX_hydrolase_CS"/>
</dbReference>
<evidence type="ECO:0000256" key="2">
    <source>
        <dbReference type="ARBA" id="ARBA00007608"/>
    </source>
</evidence>
<dbReference type="GO" id="GO:0017110">
    <property type="term" value="F:nucleoside diphosphate phosphatase activity"/>
    <property type="evidence" value="ECO:0007669"/>
    <property type="project" value="InterPro"/>
</dbReference>
<dbReference type="EMBL" id="MUKV01000001">
    <property type="protein sequence ID" value="OQS44070.1"/>
    <property type="molecule type" value="Genomic_DNA"/>
</dbReference>
<dbReference type="Proteomes" id="UP000192721">
    <property type="component" value="Unassembled WGS sequence"/>
</dbReference>
<dbReference type="Gene3D" id="3.90.79.10">
    <property type="entry name" value="Nucleoside Triphosphate Pyrophosphohydrolase"/>
    <property type="match status" value="1"/>
</dbReference>
<dbReference type="PANTHER" id="PTHR43736:SF1">
    <property type="entry name" value="DIHYDRONEOPTERIN TRIPHOSPHATE DIPHOSPHATASE"/>
    <property type="match status" value="1"/>
</dbReference>
<dbReference type="GO" id="GO:0017111">
    <property type="term" value="F:ribonucleoside triphosphate phosphatase activity"/>
    <property type="evidence" value="ECO:0007669"/>
    <property type="project" value="InterPro"/>
</dbReference>
<name>A0A1W0DAP7_9NEIS</name>